<dbReference type="SUPFAM" id="SSF53955">
    <property type="entry name" value="Lysozyme-like"/>
    <property type="match status" value="1"/>
</dbReference>
<dbReference type="Proteomes" id="UP000257143">
    <property type="component" value="Unassembled WGS sequence"/>
</dbReference>
<organism evidence="3 4">
    <name type="scientific">Oceanobacillus arenosus</name>
    <dbReference type="NCBI Taxonomy" id="1229153"/>
    <lineage>
        <taxon>Bacteria</taxon>
        <taxon>Bacillati</taxon>
        <taxon>Bacillota</taxon>
        <taxon>Bacilli</taxon>
        <taxon>Bacillales</taxon>
        <taxon>Bacillaceae</taxon>
        <taxon>Oceanobacillus</taxon>
    </lineage>
</organism>
<evidence type="ECO:0000259" key="2">
    <source>
        <dbReference type="Pfam" id="PF01464"/>
    </source>
</evidence>
<dbReference type="InterPro" id="IPR008258">
    <property type="entry name" value="Transglycosylase_SLT_dom_1"/>
</dbReference>
<dbReference type="OrthoDB" id="9815002at2"/>
<dbReference type="GO" id="GO:0008933">
    <property type="term" value="F:peptidoglycan lytic transglycosylase activity"/>
    <property type="evidence" value="ECO:0007669"/>
    <property type="project" value="InterPro"/>
</dbReference>
<dbReference type="InterPro" id="IPR023346">
    <property type="entry name" value="Lysozyme-like_dom_sf"/>
</dbReference>
<feature type="domain" description="Transglycosylase SLT" evidence="2">
    <location>
        <begin position="91"/>
        <end position="197"/>
    </location>
</feature>
<reference evidence="4" key="1">
    <citation type="submission" date="2017-11" db="EMBL/GenBank/DDBJ databases">
        <authorList>
            <person name="Zhu W."/>
        </authorList>
    </citation>
    <scope>NUCLEOTIDE SEQUENCE [LARGE SCALE GENOMIC DNA]</scope>
    <source>
        <strain evidence="4">CAU 1183</strain>
    </source>
</reference>
<gene>
    <name evidence="3" type="ORF">CWR48_16755</name>
</gene>
<comment type="caution">
    <text evidence="3">The sequence shown here is derived from an EMBL/GenBank/DDBJ whole genome shotgun (WGS) entry which is preliminary data.</text>
</comment>
<dbReference type="GO" id="GO:0000270">
    <property type="term" value="P:peptidoglycan metabolic process"/>
    <property type="evidence" value="ECO:0007669"/>
    <property type="project" value="InterPro"/>
</dbReference>
<accession>A0A3D8PM30</accession>
<evidence type="ECO:0000256" key="1">
    <source>
        <dbReference type="ARBA" id="ARBA00007734"/>
    </source>
</evidence>
<proteinExistence type="inferred from homology"/>
<dbReference type="PANTHER" id="PTHR37423">
    <property type="entry name" value="SOLUBLE LYTIC MUREIN TRANSGLYCOSYLASE-RELATED"/>
    <property type="match status" value="1"/>
</dbReference>
<dbReference type="RefSeq" id="WP_115774486.1">
    <property type="nucleotide sequence ID" value="NZ_PIOC01000027.1"/>
</dbReference>
<comment type="similarity">
    <text evidence="1">Belongs to the transglycosylase Slt family.</text>
</comment>
<dbReference type="PROSITE" id="PS00922">
    <property type="entry name" value="TRANSGLYCOSYLASE"/>
    <property type="match status" value="1"/>
</dbReference>
<dbReference type="GO" id="GO:0016020">
    <property type="term" value="C:membrane"/>
    <property type="evidence" value="ECO:0007669"/>
    <property type="project" value="InterPro"/>
</dbReference>
<evidence type="ECO:0000313" key="3">
    <source>
        <dbReference type="EMBL" id="RDW16298.1"/>
    </source>
</evidence>
<dbReference type="EMBL" id="PIOC01000027">
    <property type="protein sequence ID" value="RDW16298.1"/>
    <property type="molecule type" value="Genomic_DNA"/>
</dbReference>
<dbReference type="InterPro" id="IPR000189">
    <property type="entry name" value="Transglyc_AS"/>
</dbReference>
<dbReference type="AlphaFoldDB" id="A0A3D8PM30"/>
<name>A0A3D8PM30_9BACI</name>
<keyword evidence="4" id="KW-1185">Reference proteome</keyword>
<dbReference type="Pfam" id="PF01464">
    <property type="entry name" value="SLT"/>
    <property type="match status" value="1"/>
</dbReference>
<evidence type="ECO:0000313" key="4">
    <source>
        <dbReference type="Proteomes" id="UP000257143"/>
    </source>
</evidence>
<dbReference type="PANTHER" id="PTHR37423:SF2">
    <property type="entry name" value="MEMBRANE-BOUND LYTIC MUREIN TRANSGLYCOSYLASE C"/>
    <property type="match status" value="1"/>
</dbReference>
<dbReference type="CDD" id="cd00254">
    <property type="entry name" value="LT-like"/>
    <property type="match status" value="1"/>
</dbReference>
<sequence>MEIRDLQQMIQYQALSAMTSTSASSTTDMNMVDVGFKQLLQDKINTAIMMSNTNNHYHNPTTIPVIYPLQSYAGQAAANYPVPSTDFNSTITQVAENYGIDEKLIHAVIKTESNYNAYASSNAGAQGLMQLMPATARSLGVLNSFDASQNIEGGTKYLSQMLHKYNGNLELALAAYNAGPGNVDKYQGIPPFNETQNYVKKVMNTYLA</sequence>
<protein>
    <submittedName>
        <fullName evidence="3">Lytic transglycosylase</fullName>
    </submittedName>
</protein>
<dbReference type="Gene3D" id="1.10.530.10">
    <property type="match status" value="1"/>
</dbReference>